<protein>
    <submittedName>
        <fullName evidence="2">Uncharacterized protein</fullName>
    </submittedName>
</protein>
<gene>
    <name evidence="2" type="ORF">HaLaN_17906</name>
</gene>
<feature type="region of interest" description="Disordered" evidence="1">
    <location>
        <begin position="1"/>
        <end position="54"/>
    </location>
</feature>
<evidence type="ECO:0000313" key="3">
    <source>
        <dbReference type="Proteomes" id="UP000485058"/>
    </source>
</evidence>
<sequence length="101" mass="10580">MAAAPALSIPVEASRVQPGPRQQAPARPRLQSSTANDDDEYDRRSVRSTSTVASTVATTASLVSRIAALQLDYTGDKPELQYEASILEGSESGSDAASEDA</sequence>
<keyword evidence="3" id="KW-1185">Reference proteome</keyword>
<dbReference type="AlphaFoldDB" id="A0A699ZFN5"/>
<organism evidence="2 3">
    <name type="scientific">Haematococcus lacustris</name>
    <name type="common">Green alga</name>
    <name type="synonym">Haematococcus pluvialis</name>
    <dbReference type="NCBI Taxonomy" id="44745"/>
    <lineage>
        <taxon>Eukaryota</taxon>
        <taxon>Viridiplantae</taxon>
        <taxon>Chlorophyta</taxon>
        <taxon>core chlorophytes</taxon>
        <taxon>Chlorophyceae</taxon>
        <taxon>CS clade</taxon>
        <taxon>Chlamydomonadales</taxon>
        <taxon>Haematococcaceae</taxon>
        <taxon>Haematococcus</taxon>
    </lineage>
</organism>
<accession>A0A699ZFN5</accession>
<evidence type="ECO:0000256" key="1">
    <source>
        <dbReference type="SAM" id="MobiDB-lite"/>
    </source>
</evidence>
<dbReference type="Proteomes" id="UP000485058">
    <property type="component" value="Unassembled WGS sequence"/>
</dbReference>
<name>A0A699ZFN5_HAELA</name>
<evidence type="ECO:0000313" key="2">
    <source>
        <dbReference type="EMBL" id="GFH20735.1"/>
    </source>
</evidence>
<dbReference type="EMBL" id="BLLF01001689">
    <property type="protein sequence ID" value="GFH20735.1"/>
    <property type="molecule type" value="Genomic_DNA"/>
</dbReference>
<feature type="non-terminal residue" evidence="2">
    <location>
        <position position="1"/>
    </location>
</feature>
<feature type="non-terminal residue" evidence="2">
    <location>
        <position position="101"/>
    </location>
</feature>
<reference evidence="2 3" key="1">
    <citation type="submission" date="2020-02" db="EMBL/GenBank/DDBJ databases">
        <title>Draft genome sequence of Haematococcus lacustris strain NIES-144.</title>
        <authorList>
            <person name="Morimoto D."/>
            <person name="Nakagawa S."/>
            <person name="Yoshida T."/>
            <person name="Sawayama S."/>
        </authorList>
    </citation>
    <scope>NUCLEOTIDE SEQUENCE [LARGE SCALE GENOMIC DNA]</scope>
    <source>
        <strain evidence="2 3">NIES-144</strain>
    </source>
</reference>
<proteinExistence type="predicted"/>
<comment type="caution">
    <text evidence="2">The sequence shown here is derived from an EMBL/GenBank/DDBJ whole genome shotgun (WGS) entry which is preliminary data.</text>
</comment>
<feature type="compositionally biased region" description="Low complexity" evidence="1">
    <location>
        <begin position="15"/>
        <end position="31"/>
    </location>
</feature>